<reference evidence="2" key="1">
    <citation type="journal article" date="2019" name="Plant J.">
        <title>Chlorella vulgaris genome assembly and annotation reveals the molecular basis for metabolic acclimation to high light conditions.</title>
        <authorList>
            <person name="Cecchin M."/>
            <person name="Marcolungo L."/>
            <person name="Rossato M."/>
            <person name="Girolomoni L."/>
            <person name="Cosentino E."/>
            <person name="Cuine S."/>
            <person name="Li-Beisson Y."/>
            <person name="Delledonne M."/>
            <person name="Ballottari M."/>
        </authorList>
    </citation>
    <scope>NUCLEOTIDE SEQUENCE</scope>
    <source>
        <strain evidence="2">211/11P</strain>
    </source>
</reference>
<dbReference type="Gene3D" id="3.40.50.720">
    <property type="entry name" value="NAD(P)-binding Rossmann-like Domain"/>
    <property type="match status" value="1"/>
</dbReference>
<dbReference type="EMBL" id="SIDB01000009">
    <property type="protein sequence ID" value="KAI3428336.1"/>
    <property type="molecule type" value="Genomic_DNA"/>
</dbReference>
<evidence type="ECO:0000313" key="2">
    <source>
        <dbReference type="EMBL" id="KAI3428336.1"/>
    </source>
</evidence>
<name>A0A9D4YVC6_CHLVU</name>
<dbReference type="PANTHER" id="PTHR43157">
    <property type="entry name" value="PHOSPHATIDYLINOSITOL-GLYCAN BIOSYNTHESIS CLASS F PROTEIN-RELATED"/>
    <property type="match status" value="1"/>
</dbReference>
<accession>A0A9D4YVC6</accession>
<keyword evidence="1" id="KW-0560">Oxidoreductase</keyword>
<dbReference type="Pfam" id="PF00106">
    <property type="entry name" value="adh_short"/>
    <property type="match status" value="1"/>
</dbReference>
<dbReference type="Proteomes" id="UP001055712">
    <property type="component" value="Unassembled WGS sequence"/>
</dbReference>
<dbReference type="OrthoDB" id="191139at2759"/>
<dbReference type="InterPro" id="IPR002347">
    <property type="entry name" value="SDR_fam"/>
</dbReference>
<sequence>MGYHTTATQVIQARPDLSGQVAVVTGGSSGIGVETVRALASAGIDCVLCCRNVEAGQRVAAELQPEAVGKVTVQCLDLCDLSSVRAAATQLAAQLPRLDMLVLNAGVMAPRAVDGKPQRTADGFELQFGTNHLSHFYLCKLLLPKMKASGSAGRVVVVSSSAYAFGRIDLEDPNYTSRTYRPWDGYNQSKLANRLFVHELARRLKEEGSAVKAFSVHPGIIKTSIGDHIGFRASCFYALAGPFLKSPSQGAATTVFGAVSKELDDKSGAHLQDCAVVRVAQRGRDDAVAAALWSKSEELVLAAMQRRCIE</sequence>
<reference evidence="2" key="2">
    <citation type="submission" date="2020-11" db="EMBL/GenBank/DDBJ databases">
        <authorList>
            <person name="Cecchin M."/>
            <person name="Marcolungo L."/>
            <person name="Rossato M."/>
            <person name="Girolomoni L."/>
            <person name="Cosentino E."/>
            <person name="Cuine S."/>
            <person name="Li-Beisson Y."/>
            <person name="Delledonne M."/>
            <person name="Ballottari M."/>
        </authorList>
    </citation>
    <scope>NUCLEOTIDE SEQUENCE</scope>
    <source>
        <strain evidence="2">211/11P</strain>
        <tissue evidence="2">Whole cell</tissue>
    </source>
</reference>
<proteinExistence type="predicted"/>
<dbReference type="PANTHER" id="PTHR43157:SF31">
    <property type="entry name" value="PHOSPHATIDYLINOSITOL-GLYCAN BIOSYNTHESIS CLASS F PROTEIN"/>
    <property type="match status" value="1"/>
</dbReference>
<dbReference type="InterPro" id="IPR036291">
    <property type="entry name" value="NAD(P)-bd_dom_sf"/>
</dbReference>
<dbReference type="AlphaFoldDB" id="A0A9D4YVC6"/>
<evidence type="ECO:0000256" key="1">
    <source>
        <dbReference type="ARBA" id="ARBA00023002"/>
    </source>
</evidence>
<dbReference type="CDD" id="cd05327">
    <property type="entry name" value="retinol-DH_like_SDR_c_like"/>
    <property type="match status" value="1"/>
</dbReference>
<dbReference type="GO" id="GO:0016491">
    <property type="term" value="F:oxidoreductase activity"/>
    <property type="evidence" value="ECO:0007669"/>
    <property type="project" value="UniProtKB-KW"/>
</dbReference>
<organism evidence="2 3">
    <name type="scientific">Chlorella vulgaris</name>
    <name type="common">Green alga</name>
    <dbReference type="NCBI Taxonomy" id="3077"/>
    <lineage>
        <taxon>Eukaryota</taxon>
        <taxon>Viridiplantae</taxon>
        <taxon>Chlorophyta</taxon>
        <taxon>core chlorophytes</taxon>
        <taxon>Trebouxiophyceae</taxon>
        <taxon>Chlorellales</taxon>
        <taxon>Chlorellaceae</taxon>
        <taxon>Chlorella clade</taxon>
        <taxon>Chlorella</taxon>
    </lineage>
</organism>
<gene>
    <name evidence="2" type="ORF">D9Q98_006716</name>
</gene>
<keyword evidence="3" id="KW-1185">Reference proteome</keyword>
<comment type="caution">
    <text evidence="2">The sequence shown here is derived from an EMBL/GenBank/DDBJ whole genome shotgun (WGS) entry which is preliminary data.</text>
</comment>
<dbReference type="SUPFAM" id="SSF51735">
    <property type="entry name" value="NAD(P)-binding Rossmann-fold domains"/>
    <property type="match status" value="1"/>
</dbReference>
<protein>
    <submittedName>
        <fullName evidence="2">Uncharacterized protein</fullName>
    </submittedName>
</protein>
<dbReference type="PRINTS" id="PR00081">
    <property type="entry name" value="GDHRDH"/>
</dbReference>
<evidence type="ECO:0000313" key="3">
    <source>
        <dbReference type="Proteomes" id="UP001055712"/>
    </source>
</evidence>